<dbReference type="InterPro" id="IPR050735">
    <property type="entry name" value="Kininogen_Fetuin_HRG"/>
</dbReference>
<feature type="domain" description="Cystatin kininogen-type" evidence="6">
    <location>
        <begin position="57"/>
        <end position="160"/>
    </location>
</feature>
<dbReference type="PANTHER" id="PTHR13814">
    <property type="entry name" value="FETUIN"/>
    <property type="match status" value="1"/>
</dbReference>
<dbReference type="GO" id="GO:0030195">
    <property type="term" value="P:negative regulation of blood coagulation"/>
    <property type="evidence" value="ECO:0007669"/>
    <property type="project" value="TreeGrafter"/>
</dbReference>
<evidence type="ECO:0000313" key="8">
    <source>
        <dbReference type="Proteomes" id="UP000527355"/>
    </source>
</evidence>
<feature type="domain" description="Cystatin kininogen-type" evidence="6">
    <location>
        <begin position="175"/>
        <end position="277"/>
    </location>
</feature>
<dbReference type="Gene3D" id="3.10.450.10">
    <property type="match status" value="3"/>
</dbReference>
<dbReference type="SUPFAM" id="SSF54403">
    <property type="entry name" value="Cystatin/monellin"/>
    <property type="match status" value="3"/>
</dbReference>
<dbReference type="FunFam" id="3.10.450.10:FF:000002">
    <property type="entry name" value="Kininogen 1"/>
    <property type="match status" value="2"/>
</dbReference>
<keyword evidence="2" id="KW-1015">Disulfide bond</keyword>
<dbReference type="VEuPathDB" id="HostDB:GeneID_118676365"/>
<keyword evidence="1 5" id="KW-0732">Signal</keyword>
<dbReference type="AlphaFoldDB" id="A0A7J7ZWA2"/>
<dbReference type="SMART" id="SM00043">
    <property type="entry name" value="CY"/>
    <property type="match status" value="2"/>
</dbReference>
<dbReference type="Pfam" id="PF00031">
    <property type="entry name" value="Cystatin"/>
    <property type="match status" value="2"/>
</dbReference>
<dbReference type="InterPro" id="IPR000010">
    <property type="entry name" value="Cystatin_dom"/>
</dbReference>
<dbReference type="GO" id="GO:0007204">
    <property type="term" value="P:positive regulation of cytosolic calcium ion concentration"/>
    <property type="evidence" value="ECO:0007669"/>
    <property type="project" value="TreeGrafter"/>
</dbReference>
<dbReference type="Proteomes" id="UP000527355">
    <property type="component" value="Unassembled WGS sequence"/>
</dbReference>
<name>A0A7J7ZWA2_MYOMY</name>
<feature type="signal peptide" evidence="5">
    <location>
        <begin position="1"/>
        <end position="18"/>
    </location>
</feature>
<proteinExistence type="predicted"/>
<dbReference type="CDD" id="cd00042">
    <property type="entry name" value="CY"/>
    <property type="match status" value="2"/>
</dbReference>
<evidence type="ECO:0000256" key="1">
    <source>
        <dbReference type="ARBA" id="ARBA00022729"/>
    </source>
</evidence>
<dbReference type="InterPro" id="IPR046350">
    <property type="entry name" value="Cystatin_sf"/>
</dbReference>
<dbReference type="GO" id="GO:0004869">
    <property type="term" value="F:cysteine-type endopeptidase inhibitor activity"/>
    <property type="evidence" value="ECO:0007669"/>
    <property type="project" value="UniProtKB-KW"/>
</dbReference>
<accession>A0A7J7ZWA2</accession>
<feature type="chain" id="PRO_5029706888" evidence="5">
    <location>
        <begin position="19"/>
        <end position="303"/>
    </location>
</feature>
<evidence type="ECO:0000313" key="7">
    <source>
        <dbReference type="EMBL" id="KAF6378577.1"/>
    </source>
</evidence>
<dbReference type="PROSITE" id="PS51647">
    <property type="entry name" value="CYSTATIN_KININOGEN"/>
    <property type="match status" value="2"/>
</dbReference>
<evidence type="ECO:0000256" key="5">
    <source>
        <dbReference type="SAM" id="SignalP"/>
    </source>
</evidence>
<sequence length="303" mass="34145">MKLLAILFLCSRLLTSFTQEDQPQEIDCNDEDVFKAVDAALKKHNDGSKSGNQFVLYRITEVTKTVRHGIEHFNNHTGHSHLFALKEVKRAQRQVVSGWNYEVTYLIQQTSCSKENFKFLTRHCKALANGVTDECTDLAYVDPQLRIASFSQKCQILSGEDFTMGCPGCPIEIPANSPNLKDALTHSITNLNAENNATFYFKIDIVHRATSQVVAGMKYFIEFTARETTCSKESNKELTESCEINKHGEMLRCTADVYVVPWENKIESTVKCQSPGKKPLRPCMYKARPREAGAEPTSENMAS</sequence>
<evidence type="ECO:0000256" key="2">
    <source>
        <dbReference type="ARBA" id="ARBA00023157"/>
    </source>
</evidence>
<dbReference type="EMBL" id="JABWUV010000002">
    <property type="protein sequence ID" value="KAF6378577.1"/>
    <property type="molecule type" value="Genomic_DNA"/>
</dbReference>
<evidence type="ECO:0000256" key="3">
    <source>
        <dbReference type="ARBA" id="ARBA00023180"/>
    </source>
</evidence>
<gene>
    <name evidence="7" type="ORF">mMyoMyo1_007453</name>
</gene>
<evidence type="ECO:0000256" key="4">
    <source>
        <dbReference type="SAM" id="MobiDB-lite"/>
    </source>
</evidence>
<organism evidence="7 8">
    <name type="scientific">Myotis myotis</name>
    <name type="common">Greater mouse-eared bat</name>
    <name type="synonym">Vespertilio myotis</name>
    <dbReference type="NCBI Taxonomy" id="51298"/>
    <lineage>
        <taxon>Eukaryota</taxon>
        <taxon>Metazoa</taxon>
        <taxon>Chordata</taxon>
        <taxon>Craniata</taxon>
        <taxon>Vertebrata</taxon>
        <taxon>Euteleostomi</taxon>
        <taxon>Mammalia</taxon>
        <taxon>Eutheria</taxon>
        <taxon>Laurasiatheria</taxon>
        <taxon>Chiroptera</taxon>
        <taxon>Yangochiroptera</taxon>
        <taxon>Vespertilionidae</taxon>
        <taxon>Myotis</taxon>
    </lineage>
</organism>
<dbReference type="PANTHER" id="PTHR13814:SF16">
    <property type="entry name" value="CYSTATIN"/>
    <property type="match status" value="1"/>
</dbReference>
<dbReference type="InterPro" id="IPR027358">
    <property type="entry name" value="Kininogen-type_cystatin_dom"/>
</dbReference>
<dbReference type="GO" id="GO:0072562">
    <property type="term" value="C:blood microparticle"/>
    <property type="evidence" value="ECO:0007669"/>
    <property type="project" value="TreeGrafter"/>
</dbReference>
<evidence type="ECO:0000259" key="6">
    <source>
        <dbReference type="PROSITE" id="PS51647"/>
    </source>
</evidence>
<feature type="region of interest" description="Disordered" evidence="4">
    <location>
        <begin position="283"/>
        <end position="303"/>
    </location>
</feature>
<comment type="caution">
    <text evidence="7">The sequence shown here is derived from an EMBL/GenBank/DDBJ whole genome shotgun (WGS) entry which is preliminary data.</text>
</comment>
<keyword evidence="8" id="KW-1185">Reference proteome</keyword>
<reference evidence="7 8" key="1">
    <citation type="journal article" date="2020" name="Nature">
        <title>Six reference-quality genomes reveal evolution of bat adaptations.</title>
        <authorList>
            <person name="Jebb D."/>
            <person name="Huang Z."/>
            <person name="Pippel M."/>
            <person name="Hughes G.M."/>
            <person name="Lavrichenko K."/>
            <person name="Devanna P."/>
            <person name="Winkler S."/>
            <person name="Jermiin L.S."/>
            <person name="Skirmuntt E.C."/>
            <person name="Katzourakis A."/>
            <person name="Burkitt-Gray L."/>
            <person name="Ray D.A."/>
            <person name="Sullivan K.A.M."/>
            <person name="Roscito J.G."/>
            <person name="Kirilenko B.M."/>
            <person name="Davalos L.M."/>
            <person name="Corthals A.P."/>
            <person name="Power M.L."/>
            <person name="Jones G."/>
            <person name="Ransome R.D."/>
            <person name="Dechmann D.K.N."/>
            <person name="Locatelli A.G."/>
            <person name="Puechmaille S.J."/>
            <person name="Fedrigo O."/>
            <person name="Jarvis E.D."/>
            <person name="Hiller M."/>
            <person name="Vernes S.C."/>
            <person name="Myers E.W."/>
            <person name="Teeling E.C."/>
        </authorList>
    </citation>
    <scope>NUCLEOTIDE SEQUENCE [LARGE SCALE GENOMIC DNA]</scope>
    <source>
        <strain evidence="7">MMyoMyo1</strain>
        <tissue evidence="7">Flight muscle</tissue>
    </source>
</reference>
<protein>
    <submittedName>
        <fullName evidence="7">Kininogen 1</fullName>
    </submittedName>
</protein>
<keyword evidence="3" id="KW-0325">Glycoprotein</keyword>